<dbReference type="InterPro" id="IPR000182">
    <property type="entry name" value="GNAT_dom"/>
</dbReference>
<dbReference type="EMBL" id="FVZE01000005">
    <property type="protein sequence ID" value="SLK05635.1"/>
    <property type="molecule type" value="Genomic_DNA"/>
</dbReference>
<dbReference type="SUPFAM" id="SSF55729">
    <property type="entry name" value="Acyl-CoA N-acyltransferases (Nat)"/>
    <property type="match status" value="1"/>
</dbReference>
<accession>A0A1U6IC89</accession>
<feature type="domain" description="N-acetyltransferase" evidence="1">
    <location>
        <begin position="14"/>
        <end position="177"/>
    </location>
</feature>
<evidence type="ECO:0000313" key="2">
    <source>
        <dbReference type="EMBL" id="SLK05635.1"/>
    </source>
</evidence>
<dbReference type="PROSITE" id="PS51186">
    <property type="entry name" value="GNAT"/>
    <property type="match status" value="1"/>
</dbReference>
<reference evidence="3" key="1">
    <citation type="submission" date="2017-02" db="EMBL/GenBank/DDBJ databases">
        <authorList>
            <person name="Varghese N."/>
            <person name="Submissions S."/>
        </authorList>
    </citation>
    <scope>NUCLEOTIDE SEQUENCE [LARGE SCALE GENOMIC DNA]</scope>
    <source>
        <strain evidence="3">SM117</strain>
    </source>
</reference>
<evidence type="ECO:0000313" key="3">
    <source>
        <dbReference type="Proteomes" id="UP000190989"/>
    </source>
</evidence>
<proteinExistence type="predicted"/>
<dbReference type="GO" id="GO:0016747">
    <property type="term" value="F:acyltransferase activity, transferring groups other than amino-acyl groups"/>
    <property type="evidence" value="ECO:0007669"/>
    <property type="project" value="InterPro"/>
</dbReference>
<protein>
    <submittedName>
        <fullName evidence="2">Phosphinothricin acetyltransferase</fullName>
    </submittedName>
</protein>
<dbReference type="Proteomes" id="UP000190989">
    <property type="component" value="Unassembled WGS sequence"/>
</dbReference>
<gene>
    <name evidence="2" type="ORF">SAMN06295987_105209</name>
</gene>
<dbReference type="CDD" id="cd04301">
    <property type="entry name" value="NAT_SF"/>
    <property type="match status" value="1"/>
</dbReference>
<dbReference type="AlphaFoldDB" id="A0A1U6IC89"/>
<dbReference type="Pfam" id="PF13420">
    <property type="entry name" value="Acetyltransf_4"/>
    <property type="match status" value="1"/>
</dbReference>
<dbReference type="PANTHER" id="PTHR43072:SF8">
    <property type="entry name" value="ACYLTRANSFERASE FABY-RELATED"/>
    <property type="match status" value="1"/>
</dbReference>
<name>A0A1U6IC89_9SPHN</name>
<sequence length="190" mass="20677">MLLCVMFSMMDDELNVCEATPADAAGIAEIYAHYVLESTATFETDPPDEVEIARRLSEIVDAGYPVLVSRDTAGRVLGVGYAHRYGPRVGYRYSVETTIFVRPDSLGRGVGGRMLSALVEECERRGFRQAFAVIAESEPASVVLHARAGYRPVGTLAGAGWKHGQWLDVFVMQRQLGEGADSLPGEIPPE</sequence>
<keyword evidence="3" id="KW-1185">Reference proteome</keyword>
<evidence type="ECO:0000259" key="1">
    <source>
        <dbReference type="PROSITE" id="PS51186"/>
    </source>
</evidence>
<organism evidence="2 3">
    <name type="scientific">Novosphingobium mathurense</name>
    <dbReference type="NCBI Taxonomy" id="428990"/>
    <lineage>
        <taxon>Bacteria</taxon>
        <taxon>Pseudomonadati</taxon>
        <taxon>Pseudomonadota</taxon>
        <taxon>Alphaproteobacteria</taxon>
        <taxon>Sphingomonadales</taxon>
        <taxon>Sphingomonadaceae</taxon>
        <taxon>Novosphingobium</taxon>
    </lineage>
</organism>
<dbReference type="Gene3D" id="3.40.630.30">
    <property type="match status" value="1"/>
</dbReference>
<dbReference type="PANTHER" id="PTHR43072">
    <property type="entry name" value="N-ACETYLTRANSFERASE"/>
    <property type="match status" value="1"/>
</dbReference>
<dbReference type="InterPro" id="IPR016181">
    <property type="entry name" value="Acyl_CoA_acyltransferase"/>
</dbReference>
<keyword evidence="2" id="KW-0808">Transferase</keyword>
<dbReference type="STRING" id="428990.SAMN06295987_105209"/>